<dbReference type="RefSeq" id="WP_203763689.1">
    <property type="nucleotide sequence ID" value="NZ_BAAABO010000012.1"/>
</dbReference>
<dbReference type="InterPro" id="IPR009288">
    <property type="entry name" value="AIG2-like_dom"/>
</dbReference>
<evidence type="ECO:0000259" key="1">
    <source>
        <dbReference type="Pfam" id="PF06094"/>
    </source>
</evidence>
<name>A0ABQ3Y454_9ACTN</name>
<sequence>MPVLFSYGTLRDPAVQRATFGRELAGRPDRLTGFRLEQVRITDPHVLEVSGETHHPILIASSDPADGVDGSAFEVTEQDLARADEYEVDDYRRVAAPLASGETAWVYVAA</sequence>
<dbReference type="Pfam" id="PF06094">
    <property type="entry name" value="GGACT"/>
    <property type="match status" value="1"/>
</dbReference>
<dbReference type="Gene3D" id="3.10.490.10">
    <property type="entry name" value="Gamma-glutamyl cyclotransferase-like"/>
    <property type="match status" value="1"/>
</dbReference>
<dbReference type="InterPro" id="IPR013024">
    <property type="entry name" value="GGCT-like"/>
</dbReference>
<evidence type="ECO:0000313" key="2">
    <source>
        <dbReference type="EMBL" id="GID74774.1"/>
    </source>
</evidence>
<dbReference type="InterPro" id="IPR036568">
    <property type="entry name" value="GGCT-like_sf"/>
</dbReference>
<accession>A0ABQ3Y454</accession>
<feature type="domain" description="Gamma-glutamylcyclotransferase AIG2-like" evidence="1">
    <location>
        <begin position="4"/>
        <end position="109"/>
    </location>
</feature>
<reference evidence="2 3" key="1">
    <citation type="submission" date="2021-01" db="EMBL/GenBank/DDBJ databases">
        <title>Whole genome shotgun sequence of Actinoplanes deccanensis NBRC 13994.</title>
        <authorList>
            <person name="Komaki H."/>
            <person name="Tamura T."/>
        </authorList>
    </citation>
    <scope>NUCLEOTIDE SEQUENCE [LARGE SCALE GENOMIC DNA]</scope>
    <source>
        <strain evidence="2 3">NBRC 13994</strain>
    </source>
</reference>
<comment type="caution">
    <text evidence="2">The sequence shown here is derived from an EMBL/GenBank/DDBJ whole genome shotgun (WGS) entry which is preliminary data.</text>
</comment>
<dbReference type="SUPFAM" id="SSF110857">
    <property type="entry name" value="Gamma-glutamyl cyclotransferase-like"/>
    <property type="match status" value="1"/>
</dbReference>
<dbReference type="EMBL" id="BOMI01000065">
    <property type="protein sequence ID" value="GID74774.1"/>
    <property type="molecule type" value="Genomic_DNA"/>
</dbReference>
<organism evidence="2 3">
    <name type="scientific">Paractinoplanes deccanensis</name>
    <dbReference type="NCBI Taxonomy" id="113561"/>
    <lineage>
        <taxon>Bacteria</taxon>
        <taxon>Bacillati</taxon>
        <taxon>Actinomycetota</taxon>
        <taxon>Actinomycetes</taxon>
        <taxon>Micromonosporales</taxon>
        <taxon>Micromonosporaceae</taxon>
        <taxon>Paractinoplanes</taxon>
    </lineage>
</organism>
<keyword evidence="3" id="KW-1185">Reference proteome</keyword>
<gene>
    <name evidence="2" type="ORF">Ade02nite_34150</name>
</gene>
<dbReference type="CDD" id="cd06661">
    <property type="entry name" value="GGCT_like"/>
    <property type="match status" value="1"/>
</dbReference>
<protein>
    <recommendedName>
        <fullName evidence="1">Gamma-glutamylcyclotransferase AIG2-like domain-containing protein</fullName>
    </recommendedName>
</protein>
<evidence type="ECO:0000313" key="3">
    <source>
        <dbReference type="Proteomes" id="UP000609879"/>
    </source>
</evidence>
<dbReference type="Proteomes" id="UP000609879">
    <property type="component" value="Unassembled WGS sequence"/>
</dbReference>
<proteinExistence type="predicted"/>